<feature type="domain" description="Beta-lactamase-related" evidence="1">
    <location>
        <begin position="16"/>
        <end position="352"/>
    </location>
</feature>
<dbReference type="InParanoid" id="A0A4R5D8M0"/>
<dbReference type="RefSeq" id="WP_131895144.1">
    <property type="nucleotide sequence ID" value="NZ_SMKZ01000016.1"/>
</dbReference>
<accession>A0A4R5D8M0</accession>
<dbReference type="Pfam" id="PF00144">
    <property type="entry name" value="Beta-lactamase"/>
    <property type="match status" value="1"/>
</dbReference>
<dbReference type="AlphaFoldDB" id="A0A4R5D8M0"/>
<evidence type="ECO:0000259" key="1">
    <source>
        <dbReference type="Pfam" id="PF00144"/>
    </source>
</evidence>
<sequence>MSPPAGTAPARVMELLADLVDGGEVGLQVAAYLHGELVVDAWAGLADRRHERPVTADTLFHGWSAGKGVTATAVHVVAEAGWVDYDAPVAAYWPEFAERGKGAVTLRHALTHAAGVPDLPDGVNTPAQLHRWDDVCAAVADLAPRWVAGAGTGYHAFTFGWIVGEVIRRATGRTVDDVVREDIAGPLGVTGSLYCAVPPDQLHRMAVLELPAPDALPPQPPALAVGPDLGNDPVFLTASVPAVGTMTARALARMYAAVIGPVDGVRLLPPERVRAASAVQTSAVDQVLLTPLHKSLGYLNGHAGTGGRTTAFGMNGAGGGVGFADPGRGFAFALMRNRMNGFAPAPRDPAEEVAAAVRSALALSS</sequence>
<comment type="caution">
    <text evidence="2">The sequence shown here is derived from an EMBL/GenBank/DDBJ whole genome shotgun (WGS) entry which is preliminary data.</text>
</comment>
<dbReference type="InterPro" id="IPR052907">
    <property type="entry name" value="Beta-lactamase/esterase"/>
</dbReference>
<name>A0A4R5D8M0_9ACTN</name>
<dbReference type="PANTHER" id="PTHR43319:SF3">
    <property type="entry name" value="BETA-LACTAMASE-RELATED DOMAIN-CONTAINING PROTEIN"/>
    <property type="match status" value="1"/>
</dbReference>
<dbReference type="InterPro" id="IPR001466">
    <property type="entry name" value="Beta-lactam-related"/>
</dbReference>
<dbReference type="OrthoDB" id="3422781at2"/>
<dbReference type="GO" id="GO:0016787">
    <property type="term" value="F:hydrolase activity"/>
    <property type="evidence" value="ECO:0007669"/>
    <property type="project" value="UniProtKB-KW"/>
</dbReference>
<dbReference type="Proteomes" id="UP000294739">
    <property type="component" value="Unassembled WGS sequence"/>
</dbReference>
<dbReference type="SUPFAM" id="SSF56601">
    <property type="entry name" value="beta-lactamase/transpeptidase-like"/>
    <property type="match status" value="1"/>
</dbReference>
<organism evidence="2 3">
    <name type="scientific">Jiangella asiatica</name>
    <dbReference type="NCBI Taxonomy" id="2530372"/>
    <lineage>
        <taxon>Bacteria</taxon>
        <taxon>Bacillati</taxon>
        <taxon>Actinomycetota</taxon>
        <taxon>Actinomycetes</taxon>
        <taxon>Jiangellales</taxon>
        <taxon>Jiangellaceae</taxon>
        <taxon>Jiangella</taxon>
    </lineage>
</organism>
<dbReference type="Gene3D" id="3.40.710.10">
    <property type="entry name" value="DD-peptidase/beta-lactamase superfamily"/>
    <property type="match status" value="1"/>
</dbReference>
<dbReference type="PANTHER" id="PTHR43319">
    <property type="entry name" value="BETA-LACTAMASE-RELATED"/>
    <property type="match status" value="1"/>
</dbReference>
<proteinExistence type="predicted"/>
<dbReference type="InterPro" id="IPR012338">
    <property type="entry name" value="Beta-lactam/transpept-like"/>
</dbReference>
<dbReference type="EMBL" id="SMKZ01000016">
    <property type="protein sequence ID" value="TDE09912.1"/>
    <property type="molecule type" value="Genomic_DNA"/>
</dbReference>
<evidence type="ECO:0000313" key="2">
    <source>
        <dbReference type="EMBL" id="TDE09912.1"/>
    </source>
</evidence>
<keyword evidence="2" id="KW-0378">Hydrolase</keyword>
<gene>
    <name evidence="2" type="ORF">E1269_13130</name>
</gene>
<protein>
    <submittedName>
        <fullName evidence="2">Class A beta-lactamase-related serine hydrolase</fullName>
    </submittedName>
</protein>
<reference evidence="2 3" key="1">
    <citation type="submission" date="2019-03" db="EMBL/GenBank/DDBJ databases">
        <title>Draft genome sequences of novel Actinobacteria.</title>
        <authorList>
            <person name="Sahin N."/>
            <person name="Ay H."/>
            <person name="Saygin H."/>
        </authorList>
    </citation>
    <scope>NUCLEOTIDE SEQUENCE [LARGE SCALE GENOMIC DNA]</scope>
    <source>
        <strain evidence="2 3">5K138</strain>
    </source>
</reference>
<evidence type="ECO:0000313" key="3">
    <source>
        <dbReference type="Proteomes" id="UP000294739"/>
    </source>
</evidence>
<keyword evidence="3" id="KW-1185">Reference proteome</keyword>